<dbReference type="InterPro" id="IPR010071">
    <property type="entry name" value="AA_adenyl_dom"/>
</dbReference>
<dbReference type="InterPro" id="IPR013216">
    <property type="entry name" value="Methyltransf_11"/>
</dbReference>
<feature type="domain" description="Carrier" evidence="5">
    <location>
        <begin position="4568"/>
        <end position="4643"/>
    </location>
</feature>
<dbReference type="Pfam" id="PF00501">
    <property type="entry name" value="AMP-binding"/>
    <property type="match status" value="4"/>
</dbReference>
<dbReference type="Pfam" id="PF00550">
    <property type="entry name" value="PP-binding"/>
    <property type="match status" value="4"/>
</dbReference>
<evidence type="ECO:0000256" key="3">
    <source>
        <dbReference type="ARBA" id="ARBA00022450"/>
    </source>
</evidence>
<dbReference type="GO" id="GO:0043041">
    <property type="term" value="P:amino acid activation for nonribosomal peptide biosynthetic process"/>
    <property type="evidence" value="ECO:0007669"/>
    <property type="project" value="TreeGrafter"/>
</dbReference>
<proteinExistence type="inferred from homology"/>
<dbReference type="EMBL" id="CP031742">
    <property type="protein sequence ID" value="AXQ53535.1"/>
    <property type="molecule type" value="Genomic_DNA"/>
</dbReference>
<dbReference type="GO" id="GO:0031177">
    <property type="term" value="F:phosphopantetheine binding"/>
    <property type="evidence" value="ECO:0007669"/>
    <property type="project" value="InterPro"/>
</dbReference>
<name>A0A385D5F9_9ACTN</name>
<dbReference type="Proteomes" id="UP000259636">
    <property type="component" value="Chromosome"/>
</dbReference>
<feature type="domain" description="Carrier" evidence="5">
    <location>
        <begin position="978"/>
        <end position="1053"/>
    </location>
</feature>
<evidence type="ECO:0000256" key="2">
    <source>
        <dbReference type="ARBA" id="ARBA00006432"/>
    </source>
</evidence>
<dbReference type="NCBIfam" id="NF003417">
    <property type="entry name" value="PRK04813.1"/>
    <property type="match status" value="5"/>
</dbReference>
<dbReference type="CDD" id="cd17646">
    <property type="entry name" value="A_NRPS_AB3403-like"/>
    <property type="match status" value="1"/>
</dbReference>
<dbReference type="CDD" id="cd05930">
    <property type="entry name" value="A_NRPS"/>
    <property type="match status" value="1"/>
</dbReference>
<reference evidence="6 7" key="1">
    <citation type="submission" date="2018-08" db="EMBL/GenBank/DDBJ databases">
        <authorList>
            <person name="Ferrada E.E."/>
            <person name="Latorre B.A."/>
        </authorList>
    </citation>
    <scope>NUCLEOTIDE SEQUENCE [LARGE SCALE GENOMIC DNA]</scope>
    <source>
        <strain evidence="6 7">VK-A60T</strain>
    </source>
</reference>
<dbReference type="PROSITE" id="PS00455">
    <property type="entry name" value="AMP_BINDING"/>
    <property type="match status" value="4"/>
</dbReference>
<dbReference type="InterPro" id="IPR001242">
    <property type="entry name" value="Condensation_dom"/>
</dbReference>
<dbReference type="InterPro" id="IPR025110">
    <property type="entry name" value="AMP-bd_C"/>
</dbReference>
<dbReference type="Gene3D" id="3.40.50.1820">
    <property type="entry name" value="alpha/beta hydrolase"/>
    <property type="match status" value="1"/>
</dbReference>
<comment type="similarity">
    <text evidence="2">Belongs to the ATP-dependent AMP-binding enzyme family.</text>
</comment>
<dbReference type="NCBIfam" id="TIGR01733">
    <property type="entry name" value="AA-adenyl-dom"/>
    <property type="match status" value="4"/>
</dbReference>
<dbReference type="InterPro" id="IPR045851">
    <property type="entry name" value="AMP-bd_C_sf"/>
</dbReference>
<dbReference type="CDD" id="cd19540">
    <property type="entry name" value="LCL_NRPS-like"/>
    <property type="match status" value="3"/>
</dbReference>
<dbReference type="SUPFAM" id="SSF47336">
    <property type="entry name" value="ACP-like"/>
    <property type="match status" value="4"/>
</dbReference>
<dbReference type="CDD" id="cd12117">
    <property type="entry name" value="A_NRPS_Srf_like"/>
    <property type="match status" value="1"/>
</dbReference>
<dbReference type="Gene3D" id="3.30.559.10">
    <property type="entry name" value="Chloramphenicol acetyltransferase-like domain"/>
    <property type="match status" value="4"/>
</dbReference>
<dbReference type="CDD" id="cd02440">
    <property type="entry name" value="AdoMet_MTases"/>
    <property type="match status" value="1"/>
</dbReference>
<keyword evidence="3" id="KW-0596">Phosphopantetheine</keyword>
<dbReference type="Gene3D" id="3.30.559.30">
    <property type="entry name" value="Nonribosomal peptide synthetase, condensation domain"/>
    <property type="match status" value="4"/>
</dbReference>
<organism evidence="6 7">
    <name type="scientific">Streptomyces koyangensis</name>
    <dbReference type="NCBI Taxonomy" id="188770"/>
    <lineage>
        <taxon>Bacteria</taxon>
        <taxon>Bacillati</taxon>
        <taxon>Actinomycetota</taxon>
        <taxon>Actinomycetes</taxon>
        <taxon>Kitasatosporales</taxon>
        <taxon>Streptomycetaceae</taxon>
        <taxon>Streptomyces</taxon>
        <taxon>Streptomyces aurantiacus group</taxon>
    </lineage>
</organism>
<gene>
    <name evidence="6" type="ORF">D0C37_02145</name>
</gene>
<dbReference type="FunFam" id="3.40.50.12780:FF:000012">
    <property type="entry name" value="Non-ribosomal peptide synthetase"/>
    <property type="match status" value="4"/>
</dbReference>
<dbReference type="PROSITE" id="PS50075">
    <property type="entry name" value="CARRIER"/>
    <property type="match status" value="4"/>
</dbReference>
<dbReference type="InterPro" id="IPR006162">
    <property type="entry name" value="Ppantetheine_attach_site"/>
</dbReference>
<evidence type="ECO:0000256" key="4">
    <source>
        <dbReference type="ARBA" id="ARBA00022553"/>
    </source>
</evidence>
<dbReference type="GO" id="GO:0008757">
    <property type="term" value="F:S-adenosylmethionine-dependent methyltransferase activity"/>
    <property type="evidence" value="ECO:0007669"/>
    <property type="project" value="InterPro"/>
</dbReference>
<dbReference type="GO" id="GO:0044550">
    <property type="term" value="P:secondary metabolite biosynthetic process"/>
    <property type="evidence" value="ECO:0007669"/>
    <property type="project" value="UniProtKB-ARBA"/>
</dbReference>
<dbReference type="InterPro" id="IPR020845">
    <property type="entry name" value="AMP-binding_CS"/>
</dbReference>
<dbReference type="InterPro" id="IPR029058">
    <property type="entry name" value="AB_hydrolase_fold"/>
</dbReference>
<dbReference type="InterPro" id="IPR036736">
    <property type="entry name" value="ACP-like_sf"/>
</dbReference>
<dbReference type="Gene3D" id="2.30.38.10">
    <property type="entry name" value="Luciferase, Domain 3"/>
    <property type="match status" value="4"/>
</dbReference>
<dbReference type="GO" id="GO:0005829">
    <property type="term" value="C:cytosol"/>
    <property type="evidence" value="ECO:0007669"/>
    <property type="project" value="TreeGrafter"/>
</dbReference>
<feature type="domain" description="Carrier" evidence="5">
    <location>
        <begin position="3093"/>
        <end position="3168"/>
    </location>
</feature>
<keyword evidence="4" id="KW-0597">Phosphoprotein</keyword>
<dbReference type="GO" id="GO:0017000">
    <property type="term" value="P:antibiotic biosynthetic process"/>
    <property type="evidence" value="ECO:0007669"/>
    <property type="project" value="UniProtKB-ARBA"/>
</dbReference>
<dbReference type="FunFam" id="3.30.300.30:FF:000010">
    <property type="entry name" value="Enterobactin synthetase component F"/>
    <property type="match status" value="3"/>
</dbReference>
<dbReference type="Gene3D" id="3.30.300.30">
    <property type="match status" value="5"/>
</dbReference>
<dbReference type="PANTHER" id="PTHR45527">
    <property type="entry name" value="NONRIBOSOMAL PEPTIDE SYNTHETASE"/>
    <property type="match status" value="1"/>
</dbReference>
<dbReference type="GO" id="GO:0008610">
    <property type="term" value="P:lipid biosynthetic process"/>
    <property type="evidence" value="ECO:0007669"/>
    <property type="project" value="UniProtKB-ARBA"/>
</dbReference>
<evidence type="ECO:0000259" key="5">
    <source>
        <dbReference type="PROSITE" id="PS50075"/>
    </source>
</evidence>
<dbReference type="Gene3D" id="1.10.1200.10">
    <property type="entry name" value="ACP-like"/>
    <property type="match status" value="3"/>
</dbReference>
<dbReference type="SUPFAM" id="SSF56801">
    <property type="entry name" value="Acetyl-CoA synthetase-like"/>
    <property type="match status" value="4"/>
</dbReference>
<sequence length="4661" mass="504240">MDKMATTRAVIEDILPLTPLQEGLLFHIQYEHGAQRLYVAQFVVDLTGKVHTDALRQAAAALVDRHANLRARFMRKKSGEPIQVIQRGAPLVWEDIDLTDLAPDAAENHTRELTEHDWSRGIDLEDETLLRFTCVRQGSDRVRLLLTAHHLVLDGWSIALLLREMFQLYAHGGDVSSLPPLTPFRQYLEWLNTRDGDGAEQAWRTALADLDGPTYIAPGARAASGWECSEVTVEMSTELTGRLMEQARRWNVTLNTVGQAAWAMVLARYTGRDDVVFGGTVSGRSAELPGAEGMIGMLINTVPVRVRIDPDASLRELLHGIQEQRLGLLNHDHAGLVRIQRLVGAGEGLFDTTMVFDNFPMHDYALDLPDTDLDVRVDYRETVHYPLTLVVEPRERLRLKLRFRPDLFDRETAGGILQRVERALEQALRDPERPVGTIDLLLAGERERVLFEWQGANVASEAETLPERFARQVARTPDACALVHGDQLITYAELNSRANRLARYLTARGAGPESLVALVLPRSPDTVTAMLAVHKTGAAYLPIDPEYPVERLTFLLDDARPTVLLTNSMTAARLPNHATERIVVDSPVTVRDLAGLSADNPAAEERTTTPHPDNLAYVIYTSGSTGTPKGVAVSHASVGNLLDWAVDTFGAERFARTVVSTSFTFDVSVFETFAPLLCGGRLELVEDLRALIDAPQGAPARLLSGVPSVFAELLTATRAGFAAETVVLAGEALPARLLGDLKEALPEAIFANVYGPTESTVYAAMWSSPPADSFNTTDAAVVPPIGRPIANTRAFVLDAGLGPVPVGVVGELYVSGAGLARGYVGRPGLTAERFMASPFGSGERMYRTGDLAKWNADGELVYCGRVDDQVKIRGFRIEPGEVEKVLSEHPGVGQAVVIAREDRPGDRRLVAYVVPDAANEASRGPEALRRHIAARLPQFMVPAAVMELEHLPLTENGKLNRRLLPEPDFAGTADASRGPRNAPEELLCGLFTEVLGLDSVGVEDDFFALGGHSLLATRLVSRIRTVLNKEVPVRVLFEAPTVVGLRRWLEGAQGVTRCPIRPVVRPERVPLSFAQRRLWFLHKLEGPSATYNVPLALRLSGELDVAALRAAIEDVVGRHEALRTVFPELDGEPYQRVFGVGEFGLDWQVRRVDGRRVAAAVAEAAAYGFDLSVEVPLRVTLFEVSASEHVLLLLLHHIAGDGWSSGPLARDVVAAYGARREGCAPVWEPLPVQYVDYTMWQRELLGDEDDPDSLLSRQVAYWRDRLAGLPDQLSLPFDRSRPVVASYRGGVVRFVLEPGLHRGLVGLARESGATLFMVLQAGLAALLHRLGAGVDIPLGAPIAGRLDEALDDLVGFFVNSLVVRADVSGDPSFVELLGRVRSTVLDAYEHQDVPFEQVVEAVAPARSLARQPLFQVMLGLQSASVGAPNLSGVTFDEEPVATDAARVDLAFDLVERIDEDGRPGGMRGMLEYAADLFDEETAEKLVQRLLWTLRQVVDEPAAALSHIDPLTEEERHRVVEGWNDTDADLPSATLHGLVAEQAARTPDAIAVVSGDRRLTYRELDSRADGLARQLRALGVVPGSPVAILMDRSPDLVVASLGVMKAGAVCLPLDDRSPETRREWVARDARASTWVVDRVWTGAAHGETVVVVEPETEWPGEPDGDRESPGLTSSPDELAYIMYTSGSTGEPKGVGVAHRSVVSFLADSAVSGDARDRMLLVAPHSFDACNYELWAPLVHGGVVVMAAPDEVDVAVVRQLVAEQDVRVVQLTAGLFRVLADEDPVCLAPARRVLVGGDIVPGAALRRVRQVCPDLELSVTYGPTETTTFATRHVLDVDVPVPDIVPIGRPLDNRRLYVLDAGLLPVPAGVVGELYIAGAGLARGYVGRVGLTAERFVACPFGSGERMYRTGDLVRWTADGELLFHGRADEQVKIRGFRIEPGEIEAALRTHPEVAEAVVVAHAGVSGEKRLIGYVVLENGTADAAELRSWLQTRLPEFMVPSVLLVLGRLPLTANGKLDRRALPEPDYSTTADVSRAPRTEREAVLCGLFAEVLGLERVGVEDDFFVLGGHSLLATRLVSRVRSLLGVELAVRAVFETPTVAALARRLEEVGGSMRCPIRPVVRPERVPLSFAQRRLWFLHKLEGPSATYNVPLALRLSGELDVAALRAAIEDVVGRHEALRTVFPELDGEPYQRVFGVGEFGLDWQVRRVDGRRVAAAVAEAAAYGFDLSVEVPLRVTLFEVSASEHVLLLLLHHIAGDGWSSGPLARDVVAAYGARREGCAPVWEPLPVQYVDYTMWQRELLGDEDDPDSLLSRQVAYWRDRLAGLPDQLSLPFDRSRPVVASYRGGVVRFVLEPGLHRGLVGLARESGATLFMVLQAGLAALLHRLGAGVDIPLGAPIAGRLDEALDDLVGFFVNSLVVRADVSGDPSFVELLGRVRSTVLDAYEHQDVPFEQVVEAVNPHRSPARHPLFQVALVLQNAPDGVFELSGLTILPHAVETATSRFDLLISMVERYDSADDPAGVEAVVEWATELFDRATVEILTRRLIRVLEQSVVQADRAVSTLGILLPGERERLIADNAEVAEMVSGVTLPELFERQVVRAPDAVALVSGGVGLSYGELDARANRLARYLIGRGVGPESVVAVVLERSVEQVVALLGVMKAGGAYLPVDPSHPAERIAYMLHDARPVAAVTIGDLSLVLPPQLPHVVLDSRQTRQDVSARPSTPVTRAEQIVPLRPANPAYVIYTSGSTGTPKGVSVSHVGVVSLATEQAARFDVSAASRILQFSSPAFDVAISDLCTAFAAGATLVIPEQGTLTGEALHATLADHQITHVQMVSSVLATLPEGAAEELSDLETLVVGGEVCAPELVRRWSVGRRMVNAYGPTESTVCATMSAPLSAGVVVPPIGRPIANTRAFVLDAGLGPVPVGVVGELYVSGAGLARGYVGRPGLTAERFVASPFGSGERMYRTGDLAKWNADGELVYCGRVDDQVKIRGFRIEPGEIESALLTHVEVAGAAVVVREDRPGDRRLAAYVATEGTDLDAAQLRRWLRSRLPEFMIPSTVTLMERLPLTPSGKVDRRTLPIPETAVIHGPAPRTEREAVLCGLFAEVLGLERVGVEDDFFVLGGHSLLATRLVSRVRSLLGVELAVRAVFETPTVAALARRLEEVGGSMRCPIRPVVRPERVPLSFAQRRLWFLHKLEGPSATYNVPLALRLSGELDVAALRAAIEDVVGRHEALRTVFPELDGEPYQRVFGVGEFGLDWQVRRVDGRRVAAAVAEAAAYGFDLSVEVPLRVTLFEVSASEHVLLLLLHHIAGDGWSSGPLARDVVAAYGARREGCAPVWEPLPVQYVDYTMWQRELLGDEDDPDSLLSRQVAYWRDRLAGLPDQLSLPFDRSRPVVASYRGGVVRFVLEPGLHRGLVGLARESGATLFMVLQAGLAALLHRLGAGVDIPLGAPIAGRLDEALDDLVGFFVNSLVVRADVSGDPSFVELLGRVRSTVLDAYEHQDVPFEQVVEAVAPARSLARQPLFQVMLGLQNTPSDTFDLPGLRVMPEPAGSGTARFDLLLTFVESEGAAGEPAHIEAIVEYSSDVFDRETVQDLLARWLRLLEQVVVDVDRSVGSLDVLLPGERERLVSVWNDTSVGVSDVTLPELLGRQVGLTPDAVAVVTEVESVSYGELDARANRLARYLIGRGVGPECVVAVVMDRSPDLVVALLAVLKAGGAYLPVDPSYPAERIAFVLEDARPVLTVTSGELVSVLPVGVPRVVLDGRLMREELSVFAGAPVARDELLVPLCSSHPAYVIYTSGSSGRPKGVVVSQGGIVNRLVWAQSVFALDGSDRVLQKTSVGFDVSVWELFWPLLVGAGLVLARPGGHRDAVYVGDVVRRCGVTTMHFVPSMLEVFLAEGVAGGFSGLRRVLCSGEVLPGHVADRFAVMLPGVELHNLYGPTEVSVDVTWWACRAGVVVPPIGRPIANTRAFVLDAGLGPVPVGVVGELYVSGAGLARGYVGRPGLTAERFVASPFGSGERMYRTGDLAKWNADGELVYCGRVDDQVKIRGFRIEPGEIESVLREHPGVSQAVVVAREELVGDVRLIAYVVSDGAVSAGGVASGAQVGEWREIYDSVYGGRALPLGEDFTGWESSYSGLPIALGEMRAWRDAAVDRVLELGPRRVLEVGVGSGLLLAELAGRCEAYWGTDFSSVVIDRLGVQVGEAGLSDRVVLRCQAADVVDGLPEGWFDTVVLNSVVQYFPDADYLLDVITKCLRLLAPGGSLFLGDIRHLRLLETLQVGVAAARLEKGADSTTFRSILAQRVAAEEELLVAPEFFSALADEFEDIAAVDIRLKRGSYSNELTRYRYEVVLHKTPNDPVPIDGMEEVPWVEVGGVDAIAGRLLGARSGLRLTAVPNSRIAAESAVLRQLKTEAADSDVTPLMRRLRDGGGGADPEALHAVGERHGFRVVITWSVSGQDDHFDAVFLPAATTGPVVAHRTSAVAVGVPSAATNNPVRTRRRRELADRLRAELRDCSVGRLPEFMVPAAIMVIDRLPLSASGKVDRRALPVPDYNTRAGGSRAPRTPGEKLLCTLFGEVLGLQRVGAEDDFFALGGHSLLATRLASRVRAVMGVELPVRKVFETPTAAALADWLDQAPRTRRPTLRRMARPGGDVG</sequence>
<dbReference type="InterPro" id="IPR020806">
    <property type="entry name" value="PKS_PP-bd"/>
</dbReference>
<dbReference type="SUPFAM" id="SSF52777">
    <property type="entry name" value="CoA-dependent acyltransferases"/>
    <property type="match status" value="8"/>
</dbReference>
<dbReference type="Pfam" id="PF13193">
    <property type="entry name" value="AMP-binding_C"/>
    <property type="match status" value="3"/>
</dbReference>
<evidence type="ECO:0000313" key="6">
    <source>
        <dbReference type="EMBL" id="AXQ53535.1"/>
    </source>
</evidence>
<accession>A0A385D5F9</accession>
<dbReference type="Gene3D" id="3.40.50.150">
    <property type="entry name" value="Vaccinia Virus protein VP39"/>
    <property type="match status" value="1"/>
</dbReference>
<feature type="domain" description="Carrier" evidence="5">
    <location>
        <begin position="2035"/>
        <end position="2110"/>
    </location>
</feature>
<dbReference type="CDD" id="cd19543">
    <property type="entry name" value="DCL_NRPS"/>
    <property type="match status" value="1"/>
</dbReference>
<dbReference type="Gene3D" id="3.40.50.980">
    <property type="match status" value="8"/>
</dbReference>
<dbReference type="Pfam" id="PF00668">
    <property type="entry name" value="Condensation"/>
    <property type="match status" value="4"/>
</dbReference>
<dbReference type="KEGG" id="sky:D0C37_02145"/>
<comment type="cofactor">
    <cofactor evidence="1">
        <name>pantetheine 4'-phosphate</name>
        <dbReference type="ChEBI" id="CHEBI:47942"/>
    </cofactor>
</comment>
<dbReference type="InterPro" id="IPR000873">
    <property type="entry name" value="AMP-dep_synth/lig_dom"/>
</dbReference>
<dbReference type="SUPFAM" id="SSF53335">
    <property type="entry name" value="S-adenosyl-L-methionine-dependent methyltransferases"/>
    <property type="match status" value="1"/>
</dbReference>
<dbReference type="Pfam" id="PF08241">
    <property type="entry name" value="Methyltransf_11"/>
    <property type="match status" value="1"/>
</dbReference>
<dbReference type="InterPro" id="IPR029063">
    <property type="entry name" value="SAM-dependent_MTases_sf"/>
</dbReference>
<dbReference type="InterPro" id="IPR023213">
    <property type="entry name" value="CAT-like_dom_sf"/>
</dbReference>
<dbReference type="GO" id="GO:0072330">
    <property type="term" value="P:monocarboxylic acid biosynthetic process"/>
    <property type="evidence" value="ECO:0007669"/>
    <property type="project" value="UniProtKB-ARBA"/>
</dbReference>
<dbReference type="InterPro" id="IPR009081">
    <property type="entry name" value="PP-bd_ACP"/>
</dbReference>
<dbReference type="FunFam" id="3.40.50.980:FF:000001">
    <property type="entry name" value="Non-ribosomal peptide synthetase"/>
    <property type="match status" value="3"/>
</dbReference>
<dbReference type="FunFam" id="1.10.1200.10:FF:000016">
    <property type="entry name" value="Non-ribosomal peptide synthase"/>
    <property type="match status" value="4"/>
</dbReference>
<evidence type="ECO:0000313" key="7">
    <source>
        <dbReference type="Proteomes" id="UP000259636"/>
    </source>
</evidence>
<protein>
    <submittedName>
        <fullName evidence="6">Amino acid adenylation domain-containing protein</fullName>
    </submittedName>
</protein>
<dbReference type="FunFam" id="2.30.38.10:FF:000001">
    <property type="entry name" value="Non-ribosomal peptide synthetase PvdI"/>
    <property type="match status" value="4"/>
</dbReference>
<dbReference type="SMART" id="SM00823">
    <property type="entry name" value="PKS_PP"/>
    <property type="match status" value="4"/>
</dbReference>
<dbReference type="PROSITE" id="PS00012">
    <property type="entry name" value="PHOSPHOPANTETHEINE"/>
    <property type="match status" value="2"/>
</dbReference>
<dbReference type="PANTHER" id="PTHR45527:SF1">
    <property type="entry name" value="FATTY ACID SYNTHASE"/>
    <property type="match status" value="1"/>
</dbReference>
<evidence type="ECO:0000256" key="1">
    <source>
        <dbReference type="ARBA" id="ARBA00001957"/>
    </source>
</evidence>